<dbReference type="CDD" id="cd00496">
    <property type="entry name" value="PheRS_alpha_core"/>
    <property type="match status" value="1"/>
</dbReference>
<evidence type="ECO:0000256" key="2">
    <source>
        <dbReference type="ARBA" id="ARBA00010207"/>
    </source>
</evidence>
<evidence type="ECO:0000256" key="7">
    <source>
        <dbReference type="ARBA" id="ARBA00022741"/>
    </source>
</evidence>
<keyword evidence="11 13" id="KW-0030">Aminoacyl-tRNA synthetase</keyword>
<comment type="subcellular location">
    <subcellularLocation>
        <location evidence="1 13">Cytoplasm</location>
    </subcellularLocation>
</comment>
<evidence type="ECO:0000256" key="12">
    <source>
        <dbReference type="ARBA" id="ARBA00049255"/>
    </source>
</evidence>
<keyword evidence="8 13" id="KW-0067">ATP-binding</keyword>
<dbReference type="Pfam" id="PF01409">
    <property type="entry name" value="tRNA-synt_2d"/>
    <property type="match status" value="1"/>
</dbReference>
<evidence type="ECO:0000256" key="13">
    <source>
        <dbReference type="HAMAP-Rule" id="MF_00281"/>
    </source>
</evidence>
<dbReference type="InterPro" id="IPR004188">
    <property type="entry name" value="Phe-tRNA_ligase_II_N"/>
</dbReference>
<gene>
    <name evidence="13 15" type="primary">pheS</name>
    <name evidence="15" type="ORF">ONB71_01680</name>
</gene>
<evidence type="ECO:0000256" key="1">
    <source>
        <dbReference type="ARBA" id="ARBA00004496"/>
    </source>
</evidence>
<dbReference type="InterPro" id="IPR004529">
    <property type="entry name" value="Phe-tRNA-synth_IIc_asu"/>
</dbReference>
<dbReference type="NCBIfam" id="TIGR00468">
    <property type="entry name" value="pheS"/>
    <property type="match status" value="1"/>
</dbReference>
<dbReference type="RefSeq" id="WP_274360429.1">
    <property type="nucleotide sequence ID" value="NZ_CP110496.1"/>
</dbReference>
<comment type="subunit">
    <text evidence="3 13">Tetramer of two alpha and two beta subunits.</text>
</comment>
<keyword evidence="6 13" id="KW-0479">Metal-binding</keyword>
<feature type="domain" description="Aminoacyl-transfer RNA synthetases class-II family profile" evidence="14">
    <location>
        <begin position="118"/>
        <end position="319"/>
    </location>
</feature>
<dbReference type="GO" id="GO:0005524">
    <property type="term" value="F:ATP binding"/>
    <property type="evidence" value="ECO:0007669"/>
    <property type="project" value="UniProtKB-UniRule"/>
</dbReference>
<dbReference type="SUPFAM" id="SSF55681">
    <property type="entry name" value="Class II aaRS and biotin synthetases"/>
    <property type="match status" value="1"/>
</dbReference>
<dbReference type="GO" id="GO:0005737">
    <property type="term" value="C:cytoplasm"/>
    <property type="evidence" value="ECO:0007669"/>
    <property type="project" value="UniProtKB-SubCell"/>
</dbReference>
<dbReference type="PROSITE" id="PS50862">
    <property type="entry name" value="AA_TRNA_LIGASE_II"/>
    <property type="match status" value="1"/>
</dbReference>
<keyword evidence="9 13" id="KW-0460">Magnesium</keyword>
<proteinExistence type="inferred from homology"/>
<keyword evidence="5 13" id="KW-0436">Ligase</keyword>
<keyword evidence="4 13" id="KW-0963">Cytoplasm</keyword>
<reference evidence="15" key="1">
    <citation type="submission" date="2022-11" db="EMBL/GenBank/DDBJ databases">
        <title>Genomic comparisons reveal selection pressure and functional variation between nutritional endosymbionts of cave-adapted and epigean Hawaiian planthoppers.</title>
        <authorList>
            <person name="Gossett J.M."/>
            <person name="Porter M.L."/>
            <person name="Vasquez Y."/>
            <person name="Bennett G.M."/>
            <person name="Chong R.A."/>
        </authorList>
    </citation>
    <scope>NUCLEOTIDE SEQUENCE</scope>
    <source>
        <strain evidence="15">OPOL2</strain>
    </source>
</reference>
<dbReference type="AlphaFoldDB" id="A0AAX3N8R6"/>
<comment type="cofactor">
    <cofactor evidence="13">
        <name>Mg(2+)</name>
        <dbReference type="ChEBI" id="CHEBI:18420"/>
    </cofactor>
    <text evidence="13">Binds 2 magnesium ions per tetramer.</text>
</comment>
<evidence type="ECO:0000256" key="11">
    <source>
        <dbReference type="ARBA" id="ARBA00023146"/>
    </source>
</evidence>
<evidence type="ECO:0000256" key="10">
    <source>
        <dbReference type="ARBA" id="ARBA00022917"/>
    </source>
</evidence>
<evidence type="ECO:0000256" key="9">
    <source>
        <dbReference type="ARBA" id="ARBA00022842"/>
    </source>
</evidence>
<dbReference type="PANTHER" id="PTHR11538:SF41">
    <property type="entry name" value="PHENYLALANINE--TRNA LIGASE, MITOCHONDRIAL"/>
    <property type="match status" value="1"/>
</dbReference>
<dbReference type="InterPro" id="IPR010978">
    <property type="entry name" value="tRNA-bd_arm"/>
</dbReference>
<evidence type="ECO:0000313" key="15">
    <source>
        <dbReference type="EMBL" id="WDI78404.1"/>
    </source>
</evidence>
<evidence type="ECO:0000259" key="14">
    <source>
        <dbReference type="PROSITE" id="PS50862"/>
    </source>
</evidence>
<protein>
    <recommendedName>
        <fullName evidence="13">Phenylalanine--tRNA ligase alpha subunit</fullName>
        <ecNumber evidence="13">6.1.1.20</ecNumber>
    </recommendedName>
    <alternativeName>
        <fullName evidence="13">Phenylalanyl-tRNA synthetase alpha subunit</fullName>
        <shortName evidence="13">PheRS</shortName>
    </alternativeName>
</protein>
<accession>A0AAX3N8R6</accession>
<dbReference type="EC" id="6.1.1.20" evidence="13"/>
<evidence type="ECO:0000256" key="4">
    <source>
        <dbReference type="ARBA" id="ARBA00022490"/>
    </source>
</evidence>
<dbReference type="GO" id="GO:0000049">
    <property type="term" value="F:tRNA binding"/>
    <property type="evidence" value="ECO:0007669"/>
    <property type="project" value="InterPro"/>
</dbReference>
<keyword evidence="10 13" id="KW-0648">Protein biosynthesis</keyword>
<dbReference type="Pfam" id="PF02912">
    <property type="entry name" value="Phe_tRNA-synt_N"/>
    <property type="match status" value="1"/>
</dbReference>
<feature type="binding site" evidence="13">
    <location>
        <position position="254"/>
    </location>
    <ligand>
        <name>Mg(2+)</name>
        <dbReference type="ChEBI" id="CHEBI:18420"/>
        <note>shared with beta subunit</note>
    </ligand>
</feature>
<dbReference type="Gene3D" id="3.30.930.10">
    <property type="entry name" value="Bira Bifunctional Protein, Domain 2"/>
    <property type="match status" value="1"/>
</dbReference>
<dbReference type="Proteomes" id="UP001214992">
    <property type="component" value="Chromosome"/>
</dbReference>
<dbReference type="SUPFAM" id="SSF46589">
    <property type="entry name" value="tRNA-binding arm"/>
    <property type="match status" value="1"/>
</dbReference>
<organism evidence="15 16">
    <name type="scientific">Candidatus Purcelliella pentastirinorum</name>
    <dbReference type="NCBI Taxonomy" id="472834"/>
    <lineage>
        <taxon>Bacteria</taxon>
        <taxon>Pseudomonadati</taxon>
        <taxon>Pseudomonadota</taxon>
        <taxon>Gammaproteobacteria</taxon>
        <taxon>Enterobacterales</taxon>
        <taxon>Enterobacteriaceae</taxon>
        <taxon>Candidatus Purcelliella</taxon>
    </lineage>
</organism>
<dbReference type="EMBL" id="CP110496">
    <property type="protein sequence ID" value="WDI78404.1"/>
    <property type="molecule type" value="Genomic_DNA"/>
</dbReference>
<dbReference type="GO" id="GO:0004826">
    <property type="term" value="F:phenylalanine-tRNA ligase activity"/>
    <property type="evidence" value="ECO:0007669"/>
    <property type="project" value="UniProtKB-UniRule"/>
</dbReference>
<dbReference type="HAMAP" id="MF_00281">
    <property type="entry name" value="Phe_tRNA_synth_alpha1"/>
    <property type="match status" value="1"/>
</dbReference>
<name>A0AAX3N8R6_9ENTR</name>
<evidence type="ECO:0000313" key="16">
    <source>
        <dbReference type="Proteomes" id="UP001214992"/>
    </source>
</evidence>
<evidence type="ECO:0000256" key="8">
    <source>
        <dbReference type="ARBA" id="ARBA00022840"/>
    </source>
</evidence>
<dbReference type="InterPro" id="IPR022911">
    <property type="entry name" value="Phe_tRNA_ligase_alpha1_bac"/>
</dbReference>
<evidence type="ECO:0000256" key="5">
    <source>
        <dbReference type="ARBA" id="ARBA00022598"/>
    </source>
</evidence>
<evidence type="ECO:0000256" key="3">
    <source>
        <dbReference type="ARBA" id="ARBA00011209"/>
    </source>
</evidence>
<dbReference type="InterPro" id="IPR045864">
    <property type="entry name" value="aa-tRNA-synth_II/BPL/LPL"/>
</dbReference>
<dbReference type="InterPro" id="IPR002319">
    <property type="entry name" value="Phenylalanyl-tRNA_Synthase"/>
</dbReference>
<dbReference type="InterPro" id="IPR006195">
    <property type="entry name" value="aa-tRNA-synth_II"/>
</dbReference>
<comment type="similarity">
    <text evidence="2 13">Belongs to the class-II aminoacyl-tRNA synthetase family. Phe-tRNA synthetase alpha subunit type 1 subfamily.</text>
</comment>
<dbReference type="GO" id="GO:0000287">
    <property type="term" value="F:magnesium ion binding"/>
    <property type="evidence" value="ECO:0007669"/>
    <property type="project" value="UniProtKB-UniRule"/>
</dbReference>
<dbReference type="GO" id="GO:0006432">
    <property type="term" value="P:phenylalanyl-tRNA aminoacylation"/>
    <property type="evidence" value="ECO:0007669"/>
    <property type="project" value="UniProtKB-UniRule"/>
</dbReference>
<keyword evidence="7 13" id="KW-0547">Nucleotide-binding</keyword>
<comment type="catalytic activity">
    <reaction evidence="12 13">
        <text>tRNA(Phe) + L-phenylalanine + ATP = L-phenylalanyl-tRNA(Phe) + AMP + diphosphate + H(+)</text>
        <dbReference type="Rhea" id="RHEA:19413"/>
        <dbReference type="Rhea" id="RHEA-COMP:9668"/>
        <dbReference type="Rhea" id="RHEA-COMP:9699"/>
        <dbReference type="ChEBI" id="CHEBI:15378"/>
        <dbReference type="ChEBI" id="CHEBI:30616"/>
        <dbReference type="ChEBI" id="CHEBI:33019"/>
        <dbReference type="ChEBI" id="CHEBI:58095"/>
        <dbReference type="ChEBI" id="CHEBI:78442"/>
        <dbReference type="ChEBI" id="CHEBI:78531"/>
        <dbReference type="ChEBI" id="CHEBI:456215"/>
        <dbReference type="EC" id="6.1.1.20"/>
    </reaction>
</comment>
<dbReference type="PANTHER" id="PTHR11538">
    <property type="entry name" value="PHENYLALANYL-TRNA SYNTHETASE"/>
    <property type="match status" value="1"/>
</dbReference>
<sequence length="329" mass="38919">MLNLSKFLLTARNEINSIKNYVELDDLRVKYLGKNSFLNSQFKEMIKLDKQDRVKLGYILNRVKNNLLKIISRRKYKLDNLFCKNNLFLKKKIDISLPGRQIKNGSLHPVNILINLSKNFFSSLGFSFVFGPEIEDYYHNFDALNIPYCHPSRSKKDTFWFNNKYLLRTQTSSVQIRFMKKSSPPIRFISFGRVYRNDCDRLHTPMFHQIEGVMVDKNISISNLKWIINNFLHTLFGNKKYCIRFRPSYFPFTEPSVEVDIKINNDKWLEILGCGMIHTNVLNNVNIDSDIYSGFAFGVGIERLAMLYYNTKDLRVFFENDIRFLKQFK</sequence>
<evidence type="ECO:0000256" key="6">
    <source>
        <dbReference type="ARBA" id="ARBA00022723"/>
    </source>
</evidence>